<dbReference type="GO" id="GO:0008168">
    <property type="term" value="F:methyltransferase activity"/>
    <property type="evidence" value="ECO:0007669"/>
    <property type="project" value="UniProtKB-KW"/>
</dbReference>
<accession>A0ABD5WJ61</accession>
<evidence type="ECO:0000256" key="1">
    <source>
        <dbReference type="SAM" id="MobiDB-lite"/>
    </source>
</evidence>
<dbReference type="PANTHER" id="PTHR34203">
    <property type="entry name" value="METHYLTRANSFERASE, FKBM FAMILY PROTEIN"/>
    <property type="match status" value="1"/>
</dbReference>
<dbReference type="AlphaFoldDB" id="A0ABD5WJ61"/>
<dbReference type="GO" id="GO:0032259">
    <property type="term" value="P:methylation"/>
    <property type="evidence" value="ECO:0007669"/>
    <property type="project" value="UniProtKB-KW"/>
</dbReference>
<reference evidence="3 4" key="1">
    <citation type="journal article" date="2019" name="Int. J. Syst. Evol. Microbiol.">
        <title>The Global Catalogue of Microorganisms (GCM) 10K type strain sequencing project: providing services to taxonomists for standard genome sequencing and annotation.</title>
        <authorList>
            <consortium name="The Broad Institute Genomics Platform"/>
            <consortium name="The Broad Institute Genome Sequencing Center for Infectious Disease"/>
            <person name="Wu L."/>
            <person name="Ma J."/>
        </authorList>
    </citation>
    <scope>NUCLEOTIDE SEQUENCE [LARGE SCALE GENOMIC DNA]</scope>
    <source>
        <strain evidence="3 4">DT31</strain>
    </source>
</reference>
<dbReference type="NCBIfam" id="TIGR01444">
    <property type="entry name" value="fkbM_fam"/>
    <property type="match status" value="1"/>
</dbReference>
<name>A0ABD5WJ61_9EURY</name>
<evidence type="ECO:0000313" key="3">
    <source>
        <dbReference type="EMBL" id="MFC7070538.1"/>
    </source>
</evidence>
<dbReference type="Pfam" id="PF05050">
    <property type="entry name" value="Methyltransf_21"/>
    <property type="match status" value="1"/>
</dbReference>
<dbReference type="GeneID" id="81124330"/>
<dbReference type="EMBL" id="JBHTAH010000011">
    <property type="protein sequence ID" value="MFC7070538.1"/>
    <property type="molecule type" value="Genomic_DNA"/>
</dbReference>
<feature type="compositionally biased region" description="Low complexity" evidence="1">
    <location>
        <begin position="176"/>
        <end position="190"/>
    </location>
</feature>
<evidence type="ECO:0000313" key="4">
    <source>
        <dbReference type="Proteomes" id="UP001596461"/>
    </source>
</evidence>
<proteinExistence type="predicted"/>
<evidence type="ECO:0000259" key="2">
    <source>
        <dbReference type="Pfam" id="PF05050"/>
    </source>
</evidence>
<feature type="compositionally biased region" description="Basic and acidic residues" evidence="1">
    <location>
        <begin position="191"/>
        <end position="204"/>
    </location>
</feature>
<keyword evidence="4" id="KW-1185">Reference proteome</keyword>
<dbReference type="Proteomes" id="UP001596461">
    <property type="component" value="Unassembled WGS sequence"/>
</dbReference>
<dbReference type="RefSeq" id="WP_284032476.1">
    <property type="nucleotide sequence ID" value="NZ_CP126154.1"/>
</dbReference>
<sequence length="302" mass="31602">MLADRLAAVARDRALAATARLVTGTSVGSRLYGACWRAWLALGRAERSLAVGDASATFPTATRSEHVRVGRLGGERHVVRAFLDAVEPGDVVWDAGACVGTYACLAADAGATVVAFEPDPANRARLRGNLARNAPEGDWRVVAVALADGDDEVAVLRSQFREVGSGHHYLLPESLGATAADGPGTAGPDTDATRRGGADPDADERRLPVAAGDALVGRGVPAPDAIKLDVQGAEGLALAGLRETLAGVRVALVEVHDRKCRRYGTDPATIRPTLERAGFAVERLPPPRTNRDGVSFLLAIRE</sequence>
<protein>
    <submittedName>
        <fullName evidence="3">FkbM family methyltransferase</fullName>
    </submittedName>
</protein>
<dbReference type="InterPro" id="IPR006342">
    <property type="entry name" value="FkbM_mtfrase"/>
</dbReference>
<gene>
    <name evidence="3" type="ORF">ACFQL9_12870</name>
</gene>
<feature type="domain" description="Methyltransferase FkbM" evidence="2">
    <location>
        <begin position="94"/>
        <end position="279"/>
    </location>
</feature>
<dbReference type="SUPFAM" id="SSF53335">
    <property type="entry name" value="S-adenosyl-L-methionine-dependent methyltransferases"/>
    <property type="match status" value="1"/>
</dbReference>
<dbReference type="PANTHER" id="PTHR34203:SF15">
    <property type="entry name" value="SLL1173 PROTEIN"/>
    <property type="match status" value="1"/>
</dbReference>
<keyword evidence="3" id="KW-0489">Methyltransferase</keyword>
<comment type="caution">
    <text evidence="3">The sequence shown here is derived from an EMBL/GenBank/DDBJ whole genome shotgun (WGS) entry which is preliminary data.</text>
</comment>
<dbReference type="InterPro" id="IPR052514">
    <property type="entry name" value="SAM-dependent_MTase"/>
</dbReference>
<dbReference type="InterPro" id="IPR029063">
    <property type="entry name" value="SAM-dependent_MTases_sf"/>
</dbReference>
<feature type="region of interest" description="Disordered" evidence="1">
    <location>
        <begin position="175"/>
        <end position="204"/>
    </location>
</feature>
<keyword evidence="3" id="KW-0808">Transferase</keyword>
<organism evidence="3 4">
    <name type="scientific">Halobaculum lipolyticum</name>
    <dbReference type="NCBI Taxonomy" id="3032001"/>
    <lineage>
        <taxon>Archaea</taxon>
        <taxon>Methanobacteriati</taxon>
        <taxon>Methanobacteriota</taxon>
        <taxon>Stenosarchaea group</taxon>
        <taxon>Halobacteria</taxon>
        <taxon>Halobacteriales</taxon>
        <taxon>Haloferacaceae</taxon>
        <taxon>Halobaculum</taxon>
    </lineage>
</organism>
<dbReference type="Gene3D" id="3.40.50.150">
    <property type="entry name" value="Vaccinia Virus protein VP39"/>
    <property type="match status" value="1"/>
</dbReference>